<comment type="caution">
    <text evidence="1">The sequence shown here is derived from an EMBL/GenBank/DDBJ whole genome shotgun (WGS) entry which is preliminary data.</text>
</comment>
<protein>
    <submittedName>
        <fullName evidence="1">Uncharacterized protein</fullName>
    </submittedName>
</protein>
<evidence type="ECO:0000313" key="2">
    <source>
        <dbReference type="Proteomes" id="UP001479436"/>
    </source>
</evidence>
<accession>A0ABR2VRJ3</accession>
<name>A0ABR2VRJ3_9FUNG</name>
<reference evidence="1 2" key="1">
    <citation type="submission" date="2023-04" db="EMBL/GenBank/DDBJ databases">
        <title>Genome of Basidiobolus ranarum AG-B5.</title>
        <authorList>
            <person name="Stajich J.E."/>
            <person name="Carter-House D."/>
            <person name="Gryganskyi A."/>
        </authorList>
    </citation>
    <scope>NUCLEOTIDE SEQUENCE [LARGE SCALE GENOMIC DNA]</scope>
    <source>
        <strain evidence="1 2">AG-B5</strain>
    </source>
</reference>
<dbReference type="Proteomes" id="UP001479436">
    <property type="component" value="Unassembled WGS sequence"/>
</dbReference>
<sequence length="107" mass="12283">MFTKDIAVDCLSCTALTCEVETLRRKIEYYKFLIENPVNYMDILTNDQEACTVDISQSLIPSFAVPASLEDGLLGLWANYDPNLYSYIRPYPSPMDDVLWFPRNDSN</sequence>
<gene>
    <name evidence="1" type="ORF">K7432_012916</name>
</gene>
<proteinExistence type="predicted"/>
<keyword evidence="2" id="KW-1185">Reference proteome</keyword>
<organism evidence="1 2">
    <name type="scientific">Basidiobolus ranarum</name>
    <dbReference type="NCBI Taxonomy" id="34480"/>
    <lineage>
        <taxon>Eukaryota</taxon>
        <taxon>Fungi</taxon>
        <taxon>Fungi incertae sedis</taxon>
        <taxon>Zoopagomycota</taxon>
        <taxon>Entomophthoromycotina</taxon>
        <taxon>Basidiobolomycetes</taxon>
        <taxon>Basidiobolales</taxon>
        <taxon>Basidiobolaceae</taxon>
        <taxon>Basidiobolus</taxon>
    </lineage>
</organism>
<dbReference type="EMBL" id="JASJQH010008065">
    <property type="protein sequence ID" value="KAK9695505.1"/>
    <property type="molecule type" value="Genomic_DNA"/>
</dbReference>
<evidence type="ECO:0000313" key="1">
    <source>
        <dbReference type="EMBL" id="KAK9695505.1"/>
    </source>
</evidence>